<keyword evidence="6" id="KW-1133">Transmembrane helix</keyword>
<proteinExistence type="inferred from homology"/>
<dbReference type="STRING" id="1684307.A0A316UDH3"/>
<dbReference type="RefSeq" id="XP_025350416.1">
    <property type="nucleotide sequence ID" value="XM_025489105.1"/>
</dbReference>
<dbReference type="AlphaFoldDB" id="A0A316UDH3"/>
<sequence length="450" mass="47944">MTWSAAYYPSGAECSVSTSHYGISSTLAPASSSSSNCSSYSTREAIRPPIVTLKPLARSWKVHAPNEEVFLESSGVAKTDQKKLSRATKDILFGSIAGMVAKVFEHPFDLIKVRLQTQPFSDPGPGQGKPKGTLYNGAFDAFRLTVQKEGLIGLFRGLSMPIVGATLENATLFFTYNALQGQIRRFNGEASAKAQLRDSPEKEAAASTKANPEAPLSLPQLAIAAAGAGAVTSFVLTPIELIKCRMQVQMISAEAAILAREATGKTSGPPMVEALNSARRALPGPVALVREAVRKDGFGGLWLGQTGTLLRETGGGMAWFLAFESTSRWFLRRRERLKEGGSGGGEQVVTSSELKSWQLVVAGALAGVSYNVVLFPADSVKSTIQTEAELSPAGTKPSSFMATLRRIYTTRGLAGLYAGCGITCLRSGPSSALIFLLYNRLEGFVESKGW</sequence>
<keyword evidence="3 10" id="KW-0813">Transport</keyword>
<dbReference type="PANTHER" id="PTHR45624:SF31">
    <property type="entry name" value="MITOCHONDRIAL ORNITHINE TRANSPORTER 1"/>
    <property type="match status" value="1"/>
</dbReference>
<dbReference type="SUPFAM" id="SSF103506">
    <property type="entry name" value="Mitochondrial carrier"/>
    <property type="match status" value="1"/>
</dbReference>
<evidence type="ECO:0000256" key="1">
    <source>
        <dbReference type="ARBA" id="ARBA00004225"/>
    </source>
</evidence>
<evidence type="ECO:0000256" key="5">
    <source>
        <dbReference type="ARBA" id="ARBA00022737"/>
    </source>
</evidence>
<feature type="compositionally biased region" description="Basic and acidic residues" evidence="11">
    <location>
        <begin position="195"/>
        <end position="204"/>
    </location>
</feature>
<protein>
    <submittedName>
        <fullName evidence="12">Mitochondrial carrier</fullName>
    </submittedName>
</protein>
<dbReference type="GO" id="GO:1990575">
    <property type="term" value="P:mitochondrial L-ornithine transmembrane transport"/>
    <property type="evidence" value="ECO:0007669"/>
    <property type="project" value="TreeGrafter"/>
</dbReference>
<name>A0A316UDH3_9BASI</name>
<feature type="repeat" description="Solcar" evidence="9">
    <location>
        <begin position="216"/>
        <end position="329"/>
    </location>
</feature>
<evidence type="ECO:0000256" key="2">
    <source>
        <dbReference type="ARBA" id="ARBA00006375"/>
    </source>
</evidence>
<gene>
    <name evidence="12" type="ORF">BCV69DRAFT_113656</name>
</gene>
<comment type="subcellular location">
    <subcellularLocation>
        <location evidence="1">Mitochondrion membrane</location>
        <topology evidence="1">Multi-pass membrane protein</topology>
    </subcellularLocation>
</comment>
<dbReference type="GO" id="GO:0031966">
    <property type="term" value="C:mitochondrial membrane"/>
    <property type="evidence" value="ECO:0007669"/>
    <property type="project" value="UniProtKB-SubCell"/>
</dbReference>
<dbReference type="InterPro" id="IPR023395">
    <property type="entry name" value="MCP_dom_sf"/>
</dbReference>
<dbReference type="PROSITE" id="PS50920">
    <property type="entry name" value="SOLCAR"/>
    <property type="match status" value="3"/>
</dbReference>
<organism evidence="12 13">
    <name type="scientific">Pseudomicrostroma glucosiphilum</name>
    <dbReference type="NCBI Taxonomy" id="1684307"/>
    <lineage>
        <taxon>Eukaryota</taxon>
        <taxon>Fungi</taxon>
        <taxon>Dikarya</taxon>
        <taxon>Basidiomycota</taxon>
        <taxon>Ustilaginomycotina</taxon>
        <taxon>Exobasidiomycetes</taxon>
        <taxon>Microstromatales</taxon>
        <taxon>Microstromatales incertae sedis</taxon>
        <taxon>Pseudomicrostroma</taxon>
    </lineage>
</organism>
<reference evidence="12 13" key="1">
    <citation type="journal article" date="2018" name="Mol. Biol. Evol.">
        <title>Broad Genomic Sampling Reveals a Smut Pathogenic Ancestry of the Fungal Clade Ustilaginomycotina.</title>
        <authorList>
            <person name="Kijpornyongpan T."/>
            <person name="Mondo S.J."/>
            <person name="Barry K."/>
            <person name="Sandor L."/>
            <person name="Lee J."/>
            <person name="Lipzen A."/>
            <person name="Pangilinan J."/>
            <person name="LaButti K."/>
            <person name="Hainaut M."/>
            <person name="Henrissat B."/>
            <person name="Grigoriev I.V."/>
            <person name="Spatafora J.W."/>
            <person name="Aime M.C."/>
        </authorList>
    </citation>
    <scope>NUCLEOTIDE SEQUENCE [LARGE SCALE GENOMIC DNA]</scope>
    <source>
        <strain evidence="12 13">MCA 4718</strain>
    </source>
</reference>
<dbReference type="InterPro" id="IPR018108">
    <property type="entry name" value="MCP_transmembrane"/>
</dbReference>
<comment type="similarity">
    <text evidence="2 10">Belongs to the mitochondrial carrier (TC 2.A.29) family.</text>
</comment>
<evidence type="ECO:0000256" key="7">
    <source>
        <dbReference type="ARBA" id="ARBA00023128"/>
    </source>
</evidence>
<dbReference type="Gene3D" id="1.50.40.10">
    <property type="entry name" value="Mitochondrial carrier domain"/>
    <property type="match status" value="2"/>
</dbReference>
<dbReference type="Pfam" id="PF00153">
    <property type="entry name" value="Mito_carr"/>
    <property type="match status" value="3"/>
</dbReference>
<accession>A0A316UDH3</accession>
<evidence type="ECO:0000256" key="11">
    <source>
        <dbReference type="SAM" id="MobiDB-lite"/>
    </source>
</evidence>
<evidence type="ECO:0000256" key="8">
    <source>
        <dbReference type="ARBA" id="ARBA00023136"/>
    </source>
</evidence>
<keyword evidence="8 9" id="KW-0472">Membrane</keyword>
<dbReference type="Proteomes" id="UP000245942">
    <property type="component" value="Unassembled WGS sequence"/>
</dbReference>
<feature type="region of interest" description="Disordered" evidence="11">
    <location>
        <begin position="191"/>
        <end position="211"/>
    </location>
</feature>
<dbReference type="OrthoDB" id="2139348at2759"/>
<evidence type="ECO:0000256" key="9">
    <source>
        <dbReference type="PROSITE-ProRule" id="PRU00282"/>
    </source>
</evidence>
<evidence type="ECO:0000256" key="6">
    <source>
        <dbReference type="ARBA" id="ARBA00022989"/>
    </source>
</evidence>
<dbReference type="GeneID" id="37010839"/>
<evidence type="ECO:0000313" key="13">
    <source>
        <dbReference type="Proteomes" id="UP000245942"/>
    </source>
</evidence>
<evidence type="ECO:0000256" key="10">
    <source>
        <dbReference type="RuleBase" id="RU000488"/>
    </source>
</evidence>
<keyword evidence="7" id="KW-0496">Mitochondrion</keyword>
<feature type="repeat" description="Solcar" evidence="9">
    <location>
        <begin position="354"/>
        <end position="444"/>
    </location>
</feature>
<keyword evidence="13" id="KW-1185">Reference proteome</keyword>
<feature type="repeat" description="Solcar" evidence="9">
    <location>
        <begin position="85"/>
        <end position="182"/>
    </location>
</feature>
<evidence type="ECO:0000313" key="12">
    <source>
        <dbReference type="EMBL" id="PWN23256.1"/>
    </source>
</evidence>
<dbReference type="GO" id="GO:0000064">
    <property type="term" value="F:L-ornithine transmembrane transporter activity"/>
    <property type="evidence" value="ECO:0007669"/>
    <property type="project" value="TreeGrafter"/>
</dbReference>
<keyword evidence="5" id="KW-0677">Repeat</keyword>
<dbReference type="PANTHER" id="PTHR45624">
    <property type="entry name" value="MITOCHONDRIAL BASIC AMINO ACIDS TRANSPORTER-RELATED"/>
    <property type="match status" value="1"/>
</dbReference>
<keyword evidence="4 9" id="KW-0812">Transmembrane</keyword>
<dbReference type="InterPro" id="IPR050567">
    <property type="entry name" value="Mitochondrial_Carrier"/>
</dbReference>
<evidence type="ECO:0000256" key="3">
    <source>
        <dbReference type="ARBA" id="ARBA00022448"/>
    </source>
</evidence>
<dbReference type="EMBL" id="KZ819322">
    <property type="protein sequence ID" value="PWN23256.1"/>
    <property type="molecule type" value="Genomic_DNA"/>
</dbReference>
<evidence type="ECO:0000256" key="4">
    <source>
        <dbReference type="ARBA" id="ARBA00022692"/>
    </source>
</evidence>